<comment type="caution">
    <text evidence="1">The sequence shown here is derived from an EMBL/GenBank/DDBJ whole genome shotgun (WGS) entry which is preliminary data.</text>
</comment>
<dbReference type="EMBL" id="JANGCH010000017">
    <property type="protein sequence ID" value="MCQ5122532.1"/>
    <property type="molecule type" value="Genomic_DNA"/>
</dbReference>
<dbReference type="RefSeq" id="WP_256198277.1">
    <property type="nucleotide sequence ID" value="NZ_JANGCH010000017.1"/>
</dbReference>
<accession>A0ABT1SMT4</accession>
<sequence length="414" mass="49491">MPIIEKEHLSKLLEIYRAETYAKDGDALFSKTKFGFTMHNANLVTICSFHTYQKLLENPTLIKDKVYLQLLDKFDLRYEEGASDYFSKHMETVHALYHAFLYLDYEGVYHLCEALLKPLSSDIVFENEYRLLLEAVQDFHHMSEKIDIDILEHFLHVSFLFPDELQIMLYDLCFRSYYKYHLDMKACGKVLEEVQRRNLTSLVLDIDLLIYDTSTVSIPKHIYQINALLDDLLKNENYNRSFDVYVMKLNYVHENNEDDSEIYQEVEQMIKTKPVHPKKKFAWLINTIIHSFDHKEYDKVIQLFEDNFLQTKVPIIAVLLYYSASNITKHPFQIISQCAIMENASLLYVDLKTYFEYDLPIYQRERRLFSFFKEISYDNSILNQIIYNEFALYYKQFSKGTLLRFIEEIIKRKL</sequence>
<protein>
    <submittedName>
        <fullName evidence="1">Uncharacterized protein</fullName>
    </submittedName>
</protein>
<name>A0ABT1SMT4_9FIRM</name>
<gene>
    <name evidence="1" type="ORF">NE663_09710</name>
</gene>
<reference evidence="1 2" key="1">
    <citation type="submission" date="2022-06" db="EMBL/GenBank/DDBJ databases">
        <title>Isolation of gut microbiota from human fecal samples.</title>
        <authorList>
            <person name="Pamer E.G."/>
            <person name="Barat B."/>
            <person name="Waligurski E."/>
            <person name="Medina S."/>
            <person name="Paddock L."/>
            <person name="Mostad J."/>
        </authorList>
    </citation>
    <scope>NUCLEOTIDE SEQUENCE [LARGE SCALE GENOMIC DNA]</scope>
    <source>
        <strain evidence="1 2">DFI.6.1</strain>
    </source>
</reference>
<proteinExistence type="predicted"/>
<keyword evidence="2" id="KW-1185">Reference proteome</keyword>
<dbReference type="Proteomes" id="UP001524435">
    <property type="component" value="Unassembled WGS sequence"/>
</dbReference>
<organism evidence="1 2">
    <name type="scientific">Massilicoli timonensis</name>
    <dbReference type="NCBI Taxonomy" id="2015901"/>
    <lineage>
        <taxon>Bacteria</taxon>
        <taxon>Bacillati</taxon>
        <taxon>Bacillota</taxon>
        <taxon>Erysipelotrichia</taxon>
        <taxon>Erysipelotrichales</taxon>
        <taxon>Erysipelotrichaceae</taxon>
        <taxon>Massilicoli</taxon>
    </lineage>
</organism>
<evidence type="ECO:0000313" key="2">
    <source>
        <dbReference type="Proteomes" id="UP001524435"/>
    </source>
</evidence>
<evidence type="ECO:0000313" key="1">
    <source>
        <dbReference type="EMBL" id="MCQ5122532.1"/>
    </source>
</evidence>